<dbReference type="EMBL" id="GGEC01067495">
    <property type="protein sequence ID" value="MBX47979.1"/>
    <property type="molecule type" value="Transcribed_RNA"/>
</dbReference>
<name>A0A2P2P003_RHIMU</name>
<evidence type="ECO:0000313" key="1">
    <source>
        <dbReference type="EMBL" id="MBX47979.1"/>
    </source>
</evidence>
<reference evidence="1" key="1">
    <citation type="submission" date="2018-02" db="EMBL/GenBank/DDBJ databases">
        <title>Rhizophora mucronata_Transcriptome.</title>
        <authorList>
            <person name="Meera S.P."/>
            <person name="Sreeshan A."/>
            <person name="Augustine A."/>
        </authorList>
    </citation>
    <scope>NUCLEOTIDE SEQUENCE</scope>
    <source>
        <tissue evidence="1">Leaf</tissue>
    </source>
</reference>
<accession>A0A2P2P003</accession>
<proteinExistence type="predicted"/>
<protein>
    <submittedName>
        <fullName evidence="1">Uncharacterized protein</fullName>
    </submittedName>
</protein>
<dbReference type="AlphaFoldDB" id="A0A2P2P003"/>
<sequence>MRFFRMFYKLSMHSQLICCSNHNEGKNAKSSPLSLEYEITSTGQTTLSSYEISNLEKRFYL</sequence>
<organism evidence="1">
    <name type="scientific">Rhizophora mucronata</name>
    <name type="common">Asiatic mangrove</name>
    <dbReference type="NCBI Taxonomy" id="61149"/>
    <lineage>
        <taxon>Eukaryota</taxon>
        <taxon>Viridiplantae</taxon>
        <taxon>Streptophyta</taxon>
        <taxon>Embryophyta</taxon>
        <taxon>Tracheophyta</taxon>
        <taxon>Spermatophyta</taxon>
        <taxon>Magnoliopsida</taxon>
        <taxon>eudicotyledons</taxon>
        <taxon>Gunneridae</taxon>
        <taxon>Pentapetalae</taxon>
        <taxon>rosids</taxon>
        <taxon>fabids</taxon>
        <taxon>Malpighiales</taxon>
        <taxon>Rhizophoraceae</taxon>
        <taxon>Rhizophora</taxon>
    </lineage>
</organism>